<gene>
    <name evidence="1" type="ORF">FEM21_20240</name>
</gene>
<dbReference type="RefSeq" id="WP_051627548.1">
    <property type="nucleotide sequence ID" value="NZ_JNCA01000017.1"/>
</dbReference>
<name>A0A066WVN7_9FLAO</name>
<dbReference type="Pfam" id="PF07394">
    <property type="entry name" value="DUF1501"/>
    <property type="match status" value="1"/>
</dbReference>
<accession>A0A066WVN7</accession>
<comment type="caution">
    <text evidence="1">The sequence shown here is derived from an EMBL/GenBank/DDBJ whole genome shotgun (WGS) entry which is preliminary data.</text>
</comment>
<dbReference type="PATRIC" id="fig|1492738.3.peg.2013"/>
<dbReference type="AlphaFoldDB" id="A0A066WVN7"/>
<dbReference type="OrthoDB" id="9779968at2"/>
<evidence type="ECO:0008006" key="3">
    <source>
        <dbReference type="Google" id="ProtNLM"/>
    </source>
</evidence>
<dbReference type="PANTHER" id="PTHR43737:SF1">
    <property type="entry name" value="DUF1501 DOMAIN-CONTAINING PROTEIN"/>
    <property type="match status" value="1"/>
</dbReference>
<dbReference type="PANTHER" id="PTHR43737">
    <property type="entry name" value="BLL7424 PROTEIN"/>
    <property type="match status" value="1"/>
</dbReference>
<keyword evidence="2" id="KW-1185">Reference proteome</keyword>
<reference evidence="1 2" key="1">
    <citation type="submission" date="2014-05" db="EMBL/GenBank/DDBJ databases">
        <title>Genome Sequence of Flavobacterium sp. EM1321.</title>
        <authorList>
            <person name="Shin S.-K."/>
            <person name="Yi H."/>
        </authorList>
    </citation>
    <scope>NUCLEOTIDE SEQUENCE [LARGE SCALE GENOMIC DNA]</scope>
    <source>
        <strain evidence="1 2">EM1321</strain>
    </source>
</reference>
<dbReference type="SUPFAM" id="SSF53649">
    <property type="entry name" value="Alkaline phosphatase-like"/>
    <property type="match status" value="1"/>
</dbReference>
<dbReference type="STRING" id="1492738.FEM21_20240"/>
<protein>
    <recommendedName>
        <fullName evidence="3">Twin-arginine translocation pathway signal sequence domain protein</fullName>
    </recommendedName>
</protein>
<dbReference type="eggNOG" id="COG4102">
    <property type="taxonomic scope" value="Bacteria"/>
</dbReference>
<evidence type="ECO:0000313" key="2">
    <source>
        <dbReference type="Proteomes" id="UP000027064"/>
    </source>
</evidence>
<dbReference type="Proteomes" id="UP000027064">
    <property type="component" value="Unassembled WGS sequence"/>
</dbReference>
<sequence>MNRRNFLSLTGTLTGGSLLLPNFLFSYGFQKNLIIGEQCLVFVQLNGGNDGLNTFIPFDDPLYYDLRPKIAITKDDVISKTKGMGFHPSLAGFAQMQQNGDLSVIQNVGYPEPNRSHFRSQEIWQTATDSNKYINEGWLGRYLDLQCVTHTPTAGINIDSIDNLSLKGDSPNSITVKDPDRFKIKKQKEETGVLSENSSLDFVRKVANSVLEGSDEIQKALTQSTTEISYPKTALGKNLEWIGRLIKGNLNSKVYYTSQGGYDTHDNQLAIQGNKFKELDGAIYSFYQDLKQANLLQNVTIVVFSEFGRRVKDNGNGTDHGTAAPMFVIGGQNRGKVIGNNPNLADLSQGDLKYQIDFRSVYSSLLKEKMAFDYQKIGIKNAPLQGLF</sequence>
<evidence type="ECO:0000313" key="1">
    <source>
        <dbReference type="EMBL" id="KDN55019.1"/>
    </source>
</evidence>
<dbReference type="InterPro" id="IPR017850">
    <property type="entry name" value="Alkaline_phosphatase_core_sf"/>
</dbReference>
<proteinExistence type="predicted"/>
<organism evidence="1 2">
    <name type="scientific">Flavobacterium seoulense</name>
    <dbReference type="NCBI Taxonomy" id="1492738"/>
    <lineage>
        <taxon>Bacteria</taxon>
        <taxon>Pseudomonadati</taxon>
        <taxon>Bacteroidota</taxon>
        <taxon>Flavobacteriia</taxon>
        <taxon>Flavobacteriales</taxon>
        <taxon>Flavobacteriaceae</taxon>
        <taxon>Flavobacterium</taxon>
    </lineage>
</organism>
<dbReference type="EMBL" id="JNCA01000017">
    <property type="protein sequence ID" value="KDN55019.1"/>
    <property type="molecule type" value="Genomic_DNA"/>
</dbReference>
<dbReference type="InterPro" id="IPR010869">
    <property type="entry name" value="DUF1501"/>
</dbReference>